<evidence type="ECO:0000256" key="2">
    <source>
        <dbReference type="ARBA" id="ARBA00022496"/>
    </source>
</evidence>
<evidence type="ECO:0000256" key="4">
    <source>
        <dbReference type="PIRSR" id="PIRSR002825-1"/>
    </source>
</evidence>
<dbReference type="Gene3D" id="3.40.190.10">
    <property type="entry name" value="Periplasmic binding protein-like II"/>
    <property type="match status" value="2"/>
</dbReference>
<dbReference type="GO" id="GO:0030288">
    <property type="term" value="C:outer membrane-bounded periplasmic space"/>
    <property type="evidence" value="ECO:0007669"/>
    <property type="project" value="TreeGrafter"/>
</dbReference>
<accession>E4RJS1</accession>
<dbReference type="Pfam" id="PF13416">
    <property type="entry name" value="SBP_bac_8"/>
    <property type="match status" value="1"/>
</dbReference>
<feature type="binding site" evidence="4">
    <location>
        <position position="225"/>
    </location>
    <ligand>
        <name>Fe cation</name>
        <dbReference type="ChEBI" id="CHEBI:24875"/>
    </ligand>
</feature>
<dbReference type="HOGENOM" id="CLU_026974_2_0_9"/>
<keyword evidence="3 5" id="KW-0732">Signal</keyword>
<keyword evidence="2" id="KW-0406">Ion transport</keyword>
<dbReference type="eggNOG" id="COG1840">
    <property type="taxonomic scope" value="Bacteria"/>
</dbReference>
<reference evidence="6 7" key="1">
    <citation type="submission" date="2010-11" db="EMBL/GenBank/DDBJ databases">
        <title>Complete sequence of Halanaerobium sp. sapolanicus.</title>
        <authorList>
            <consortium name="US DOE Joint Genome Institute"/>
            <person name="Lucas S."/>
            <person name="Copeland A."/>
            <person name="Lapidus A."/>
            <person name="Cheng J.-F."/>
            <person name="Bruce D."/>
            <person name="Goodwin L."/>
            <person name="Pitluck S."/>
            <person name="Davenport K."/>
            <person name="Detter J.C."/>
            <person name="Han C."/>
            <person name="Tapia R."/>
            <person name="Land M."/>
            <person name="Hauser L."/>
            <person name="Jeffries C."/>
            <person name="Kyrpides N."/>
            <person name="Ivanova N."/>
            <person name="Mikhailova N."/>
            <person name="Begemann M.B."/>
            <person name="Mormile M.R."/>
            <person name="Wall J.D."/>
            <person name="Elias D.A."/>
            <person name="Woyke T."/>
        </authorList>
    </citation>
    <scope>NUCLEOTIDE SEQUENCE [LARGE SCALE GENOMIC DNA]</scope>
    <source>
        <strain evidence="7">sapolanicus</strain>
    </source>
</reference>
<evidence type="ECO:0000256" key="1">
    <source>
        <dbReference type="ARBA" id="ARBA00008520"/>
    </source>
</evidence>
<dbReference type="InterPro" id="IPR026045">
    <property type="entry name" value="Ferric-bd"/>
</dbReference>
<dbReference type="PANTHER" id="PTHR30006:SF15">
    <property type="entry name" value="IRON-UTILIZATION PERIPLASMIC PROTEIN"/>
    <property type="match status" value="1"/>
</dbReference>
<dbReference type="InterPro" id="IPR006059">
    <property type="entry name" value="SBP"/>
</dbReference>
<dbReference type="OrthoDB" id="9769319at2"/>
<feature type="binding site" evidence="4">
    <location>
        <position position="224"/>
    </location>
    <ligand>
        <name>Fe cation</name>
        <dbReference type="ChEBI" id="CHEBI:24875"/>
    </ligand>
</feature>
<dbReference type="Proteomes" id="UP000007434">
    <property type="component" value="Chromosome"/>
</dbReference>
<dbReference type="EMBL" id="CP002304">
    <property type="protein sequence ID" value="ADQ15491.1"/>
    <property type="molecule type" value="Genomic_DNA"/>
</dbReference>
<keyword evidence="4" id="KW-0479">Metal-binding</keyword>
<dbReference type="GO" id="GO:0046872">
    <property type="term" value="F:metal ion binding"/>
    <property type="evidence" value="ECO:0007669"/>
    <property type="project" value="UniProtKB-KW"/>
</dbReference>
<keyword evidence="2" id="KW-0410">Iron transport</keyword>
<evidence type="ECO:0000313" key="6">
    <source>
        <dbReference type="EMBL" id="ADQ15491.1"/>
    </source>
</evidence>
<dbReference type="PIRSF" id="PIRSF002825">
    <property type="entry name" value="CfbpA"/>
    <property type="match status" value="1"/>
</dbReference>
<dbReference type="SUPFAM" id="SSF53850">
    <property type="entry name" value="Periplasmic binding protein-like II"/>
    <property type="match status" value="1"/>
</dbReference>
<keyword evidence="7" id="KW-1185">Reference proteome</keyword>
<keyword evidence="4" id="KW-0408">Iron</keyword>
<sequence length="337" mass="37413">MNLSKKILTVLTIAILFSSLTFTALGAEAAEITIYSGRSENLIGPVFEMFTEETGIEINVNYGGTAELAATILEEGQNSPADIFFAQDAGALGALADNDRLVELPEEYLNKVDSRLRSQEGLWLGTSGRARVVAYNTDYVDEAELPDTIWGFLDEEWQGRIGWAPTNGSFQAFVTALRVLEGEERAEEWLRGIVANQPREYRNNTTTVDAVGRGEVHIGFANHYYLFRFIAEQGEDFPVRHLYTENDAGAMINIAGIGVLDVARDNEAINSFLEFILREDVQEYFIKANSEYPVIEDLSIDDPLIVPLEEINAPDIDLSNLEDLEGTLDLLFDVGVL</sequence>
<comment type="similarity">
    <text evidence="1">Belongs to the bacterial solute-binding protein 1 family.</text>
</comment>
<feature type="chain" id="PRO_5003187905" evidence="5">
    <location>
        <begin position="30"/>
        <end position="337"/>
    </location>
</feature>
<name>E4RJS1_HALHG</name>
<protein>
    <submittedName>
        <fullName evidence="6">Extracellular solute-binding protein family 1</fullName>
    </submittedName>
</protein>
<proteinExistence type="inferred from homology"/>
<gene>
    <name evidence="6" type="ordered locus">Halsa_2074</name>
</gene>
<dbReference type="STRING" id="656519.Halsa_2074"/>
<dbReference type="RefSeq" id="WP_013406559.1">
    <property type="nucleotide sequence ID" value="NC_014654.1"/>
</dbReference>
<reference evidence="6 7" key="2">
    <citation type="journal article" date="2011" name="J. Bacteriol.">
        <title>Complete Genome Sequence of the Haloalkaliphilic, Hydrogen Producing Halanaerobium hydrogenoformans.</title>
        <authorList>
            <person name="Brown S.D."/>
            <person name="Begemann M.B."/>
            <person name="Mormile M.R."/>
            <person name="Wall J.D."/>
            <person name="Han C.S."/>
            <person name="Goodwin L.A."/>
            <person name="Pitluck S."/>
            <person name="Land M.L."/>
            <person name="Hauser L.J."/>
            <person name="Elias D.A."/>
        </authorList>
    </citation>
    <scope>NUCLEOTIDE SEQUENCE [LARGE SCALE GENOMIC DNA]</scope>
    <source>
        <strain evidence="7">sapolanicus</strain>
    </source>
</reference>
<evidence type="ECO:0000313" key="7">
    <source>
        <dbReference type="Proteomes" id="UP000007434"/>
    </source>
</evidence>
<dbReference type="PANTHER" id="PTHR30006">
    <property type="entry name" value="THIAMINE-BINDING PERIPLASMIC PROTEIN-RELATED"/>
    <property type="match status" value="1"/>
</dbReference>
<feature type="signal peptide" evidence="5">
    <location>
        <begin position="1"/>
        <end position="29"/>
    </location>
</feature>
<organism evidence="6 7">
    <name type="scientific">Halanaerobium hydrogeniformans</name>
    <name type="common">Halanaerobium sp. (strain sapolanicus)</name>
    <dbReference type="NCBI Taxonomy" id="656519"/>
    <lineage>
        <taxon>Bacteria</taxon>
        <taxon>Bacillati</taxon>
        <taxon>Bacillota</taxon>
        <taxon>Clostridia</taxon>
        <taxon>Halanaerobiales</taxon>
        <taxon>Halanaerobiaceae</taxon>
        <taxon>Halanaerobium</taxon>
    </lineage>
</organism>
<keyword evidence="2" id="KW-0813">Transport</keyword>
<dbReference type="KEGG" id="has:Halsa_2074"/>
<dbReference type="CDD" id="cd13543">
    <property type="entry name" value="PBP2_Fbp"/>
    <property type="match status" value="1"/>
</dbReference>
<dbReference type="GO" id="GO:0006826">
    <property type="term" value="P:iron ion transport"/>
    <property type="evidence" value="ECO:0007669"/>
    <property type="project" value="UniProtKB-KW"/>
</dbReference>
<evidence type="ECO:0000256" key="3">
    <source>
        <dbReference type="ARBA" id="ARBA00022729"/>
    </source>
</evidence>
<evidence type="ECO:0000256" key="5">
    <source>
        <dbReference type="SAM" id="SignalP"/>
    </source>
</evidence>
<dbReference type="AlphaFoldDB" id="E4RJS1"/>